<dbReference type="Proteomes" id="UP000031866">
    <property type="component" value="Chromosome"/>
</dbReference>
<name>A0A0B5QJC7_CLOBE</name>
<reference evidence="2" key="1">
    <citation type="submission" date="2014-12" db="EMBL/GenBank/DDBJ databases">
        <title>Genome sequence of Clostridium beijerinckii strain 59B.</title>
        <authorList>
            <person name="Little G.T."/>
            <person name="Minton N.P."/>
        </authorList>
    </citation>
    <scope>NUCLEOTIDE SEQUENCE [LARGE SCALE GENOMIC DNA]</scope>
    <source>
        <strain evidence="2">59B</strain>
    </source>
</reference>
<proteinExistence type="predicted"/>
<organism evidence="1 2">
    <name type="scientific">Clostridium beijerinckii</name>
    <name type="common">Clostridium MP</name>
    <dbReference type="NCBI Taxonomy" id="1520"/>
    <lineage>
        <taxon>Bacteria</taxon>
        <taxon>Bacillati</taxon>
        <taxon>Bacillota</taxon>
        <taxon>Clostridia</taxon>
        <taxon>Eubacteriales</taxon>
        <taxon>Clostridiaceae</taxon>
        <taxon>Clostridium</taxon>
    </lineage>
</organism>
<dbReference type="KEGG" id="cbei:LF65_00077"/>
<sequence length="65" mass="7588">MIARVTNRNFSTYKYKKRKASLKIKVTKENIISFSEILENVQMLRKKGIISVSDLNRNVSKSIKK</sequence>
<dbReference type="AlphaFoldDB" id="A0A0B5QJC7"/>
<accession>A0A0B5QJC7</accession>
<dbReference type="RefSeq" id="WP_041893350.1">
    <property type="nucleotide sequence ID" value="NZ_CP010086.2"/>
</dbReference>
<protein>
    <submittedName>
        <fullName evidence="1">Uncharacterized protein</fullName>
    </submittedName>
</protein>
<dbReference type="OrthoDB" id="1925863at2"/>
<gene>
    <name evidence="1" type="ORF">LF65_00077</name>
</gene>
<evidence type="ECO:0000313" key="2">
    <source>
        <dbReference type="Proteomes" id="UP000031866"/>
    </source>
</evidence>
<evidence type="ECO:0000313" key="1">
    <source>
        <dbReference type="EMBL" id="AJG96768.1"/>
    </source>
</evidence>
<dbReference type="EMBL" id="CP010086">
    <property type="protein sequence ID" value="AJG96768.1"/>
    <property type="molecule type" value="Genomic_DNA"/>
</dbReference>